<dbReference type="InterPro" id="IPR017853">
    <property type="entry name" value="GH"/>
</dbReference>
<organism evidence="2 3">
    <name type="scientific">Tetracentron sinense</name>
    <name type="common">Spur-leaf</name>
    <dbReference type="NCBI Taxonomy" id="13715"/>
    <lineage>
        <taxon>Eukaryota</taxon>
        <taxon>Viridiplantae</taxon>
        <taxon>Streptophyta</taxon>
        <taxon>Embryophyta</taxon>
        <taxon>Tracheophyta</taxon>
        <taxon>Spermatophyta</taxon>
        <taxon>Magnoliopsida</taxon>
        <taxon>Trochodendrales</taxon>
        <taxon>Trochodendraceae</taxon>
        <taxon>Tetracentron</taxon>
    </lineage>
</organism>
<dbReference type="PANTHER" id="PTHR30620:SF33">
    <property type="entry name" value="BETA-D-GLUCAN EXOHYDROLASE-LIKE PROTEIN-RELATED"/>
    <property type="match status" value="1"/>
</dbReference>
<dbReference type="GO" id="GO:0009251">
    <property type="term" value="P:glucan catabolic process"/>
    <property type="evidence" value="ECO:0007669"/>
    <property type="project" value="TreeGrafter"/>
</dbReference>
<comment type="caution">
    <text evidence="2">The sequence shown here is derived from an EMBL/GenBank/DDBJ whole genome shotgun (WGS) entry which is preliminary data.</text>
</comment>
<dbReference type="SUPFAM" id="SSF51445">
    <property type="entry name" value="(Trans)glycosidases"/>
    <property type="match status" value="1"/>
</dbReference>
<dbReference type="EMBL" id="JABCRI010000012">
    <property type="protein sequence ID" value="KAF8396893.1"/>
    <property type="molecule type" value="Genomic_DNA"/>
</dbReference>
<keyword evidence="1" id="KW-0378">Hydrolase</keyword>
<evidence type="ECO:0000256" key="1">
    <source>
        <dbReference type="ARBA" id="ARBA00022801"/>
    </source>
</evidence>
<proteinExistence type="predicted"/>
<dbReference type="InterPro" id="IPR051915">
    <property type="entry name" value="Cellulose_Degrad_GH3"/>
</dbReference>
<dbReference type="InterPro" id="IPR036881">
    <property type="entry name" value="Glyco_hydro_3_C_sf"/>
</dbReference>
<protein>
    <submittedName>
        <fullName evidence="2">Uncharacterized protein</fullName>
    </submittedName>
</protein>
<dbReference type="GO" id="GO:0008422">
    <property type="term" value="F:beta-glucosidase activity"/>
    <property type="evidence" value="ECO:0007669"/>
    <property type="project" value="TreeGrafter"/>
</dbReference>
<evidence type="ECO:0000313" key="3">
    <source>
        <dbReference type="Proteomes" id="UP000655225"/>
    </source>
</evidence>
<evidence type="ECO:0000313" key="2">
    <source>
        <dbReference type="EMBL" id="KAF8396893.1"/>
    </source>
</evidence>
<dbReference type="OrthoDB" id="416222at2759"/>
<dbReference type="SUPFAM" id="SSF52279">
    <property type="entry name" value="Beta-D-glucan exohydrolase, C-terminal domain"/>
    <property type="match status" value="1"/>
</dbReference>
<dbReference type="Gene3D" id="3.40.50.1700">
    <property type="entry name" value="Glycoside hydrolase family 3 C-terminal domain"/>
    <property type="match status" value="1"/>
</dbReference>
<reference evidence="2 3" key="1">
    <citation type="submission" date="2020-04" db="EMBL/GenBank/DDBJ databases">
        <title>Plant Genome Project.</title>
        <authorList>
            <person name="Zhang R.-G."/>
        </authorList>
    </citation>
    <scope>NUCLEOTIDE SEQUENCE [LARGE SCALE GENOMIC DNA]</scope>
    <source>
        <strain evidence="2">YNK0</strain>
        <tissue evidence="2">Leaf</tissue>
    </source>
</reference>
<dbReference type="AlphaFoldDB" id="A0A834Z2D8"/>
<keyword evidence="3" id="KW-1185">Reference proteome</keyword>
<sequence>MASIDDAAERIVRVKFIAGLFEHPFTDRSLLDTVGCKVHRELAREAVPKSLVLFKKWERSKETITSSRRILVAGRHADDLGYQCGGWTITTYGTSGTRILDAIKEDVGEKTQLIYDKNPSRATFEGQDFLFTSVVVGEPTYAESRGYDTKLNIPFDGIDIINLVGIEFPH</sequence>
<dbReference type="PANTHER" id="PTHR30620">
    <property type="entry name" value="PERIPLASMIC BETA-GLUCOSIDASE-RELATED"/>
    <property type="match status" value="1"/>
</dbReference>
<gene>
    <name evidence="2" type="ORF">HHK36_018528</name>
</gene>
<accession>A0A834Z2D8</accession>
<dbReference type="Proteomes" id="UP000655225">
    <property type="component" value="Unassembled WGS sequence"/>
</dbReference>
<name>A0A834Z2D8_TETSI</name>